<dbReference type="AlphaFoldDB" id="A0AAV4CGZ5"/>
<name>A0AAV4CGZ5_9GAST</name>
<protein>
    <submittedName>
        <fullName evidence="1">Uncharacterized protein</fullName>
    </submittedName>
</protein>
<proteinExistence type="predicted"/>
<comment type="caution">
    <text evidence="1">The sequence shown here is derived from an EMBL/GenBank/DDBJ whole genome shotgun (WGS) entry which is preliminary data.</text>
</comment>
<evidence type="ECO:0000313" key="2">
    <source>
        <dbReference type="Proteomes" id="UP000735302"/>
    </source>
</evidence>
<evidence type="ECO:0000313" key="1">
    <source>
        <dbReference type="EMBL" id="GFO31208.1"/>
    </source>
</evidence>
<organism evidence="1 2">
    <name type="scientific">Plakobranchus ocellatus</name>
    <dbReference type="NCBI Taxonomy" id="259542"/>
    <lineage>
        <taxon>Eukaryota</taxon>
        <taxon>Metazoa</taxon>
        <taxon>Spiralia</taxon>
        <taxon>Lophotrochozoa</taxon>
        <taxon>Mollusca</taxon>
        <taxon>Gastropoda</taxon>
        <taxon>Heterobranchia</taxon>
        <taxon>Euthyneura</taxon>
        <taxon>Panpulmonata</taxon>
        <taxon>Sacoglossa</taxon>
        <taxon>Placobranchoidea</taxon>
        <taxon>Plakobranchidae</taxon>
        <taxon>Plakobranchus</taxon>
    </lineage>
</organism>
<keyword evidence="2" id="KW-1185">Reference proteome</keyword>
<reference evidence="1 2" key="1">
    <citation type="journal article" date="2021" name="Elife">
        <title>Chloroplast acquisition without the gene transfer in kleptoplastic sea slugs, Plakobranchus ocellatus.</title>
        <authorList>
            <person name="Maeda T."/>
            <person name="Takahashi S."/>
            <person name="Yoshida T."/>
            <person name="Shimamura S."/>
            <person name="Takaki Y."/>
            <person name="Nagai Y."/>
            <person name="Toyoda A."/>
            <person name="Suzuki Y."/>
            <person name="Arimoto A."/>
            <person name="Ishii H."/>
            <person name="Satoh N."/>
            <person name="Nishiyama T."/>
            <person name="Hasebe M."/>
            <person name="Maruyama T."/>
            <person name="Minagawa J."/>
            <person name="Obokata J."/>
            <person name="Shigenobu S."/>
        </authorList>
    </citation>
    <scope>NUCLEOTIDE SEQUENCE [LARGE SCALE GENOMIC DNA]</scope>
</reference>
<gene>
    <name evidence="1" type="ORF">PoB_005771300</name>
</gene>
<dbReference type="Proteomes" id="UP000735302">
    <property type="component" value="Unassembled WGS sequence"/>
</dbReference>
<accession>A0AAV4CGZ5</accession>
<sequence length="88" mass="9401">MVPGLYRLLYPPLQSQNGPEPGGIPEGILLLPGPGNLPRHSRWDKSQLAIRGLVAQPLGNPLCNQQANSFQFELPPPTLARPGGVSKA</sequence>
<dbReference type="EMBL" id="BLXT01006360">
    <property type="protein sequence ID" value="GFO31208.1"/>
    <property type="molecule type" value="Genomic_DNA"/>
</dbReference>